<organism evidence="3 4">
    <name type="scientific">Mesobacterium hydrothermale</name>
    <dbReference type="NCBI Taxonomy" id="3111907"/>
    <lineage>
        <taxon>Bacteria</taxon>
        <taxon>Pseudomonadati</taxon>
        <taxon>Pseudomonadota</taxon>
        <taxon>Alphaproteobacteria</taxon>
        <taxon>Rhodobacterales</taxon>
        <taxon>Roseobacteraceae</taxon>
        <taxon>Mesobacterium</taxon>
    </lineage>
</organism>
<evidence type="ECO:0000313" key="3">
    <source>
        <dbReference type="EMBL" id="MEC3860688.1"/>
    </source>
</evidence>
<evidence type="ECO:0000259" key="2">
    <source>
        <dbReference type="Pfam" id="PF01627"/>
    </source>
</evidence>
<accession>A0ABU6HE00</accession>
<proteinExistence type="predicted"/>
<dbReference type="EMBL" id="JAYLLH010000005">
    <property type="protein sequence ID" value="MEC3860688.1"/>
    <property type="molecule type" value="Genomic_DNA"/>
</dbReference>
<protein>
    <submittedName>
        <fullName evidence="3">Hpt domain-containing protein</fullName>
    </submittedName>
</protein>
<dbReference type="Pfam" id="PF01627">
    <property type="entry name" value="Hpt"/>
    <property type="match status" value="1"/>
</dbReference>
<reference evidence="3 4" key="1">
    <citation type="submission" date="2024-01" db="EMBL/GenBank/DDBJ databases">
        <title>Mesobacterium rodlantinim sp. nov., isolated from shallow sea hydrothermal systems off Kueishantao Island.</title>
        <authorList>
            <person name="Su Z."/>
            <person name="Tang K."/>
        </authorList>
    </citation>
    <scope>NUCLEOTIDE SEQUENCE [LARGE SCALE GENOMIC DNA]</scope>
    <source>
        <strain evidence="3 4">TK19101</strain>
    </source>
</reference>
<feature type="domain" description="HPt" evidence="2">
    <location>
        <begin position="21"/>
        <end position="91"/>
    </location>
</feature>
<dbReference type="CDD" id="cd00088">
    <property type="entry name" value="HPT"/>
    <property type="match status" value="1"/>
</dbReference>
<evidence type="ECO:0000256" key="1">
    <source>
        <dbReference type="ARBA" id="ARBA00023012"/>
    </source>
</evidence>
<sequence length="109" mass="11549">MIAWDRVSILRHEIGPDGFGEVVELFLAEVEEALDGLHPGLDAPAFEAGLHFLKGSALNLGFSALAELCQAGESAAAQGQTDVNLDQVRAVYAASRDQFLAGLRARLDG</sequence>
<dbReference type="RefSeq" id="WP_326296313.1">
    <property type="nucleotide sequence ID" value="NZ_JAYLLH010000005.1"/>
</dbReference>
<comment type="caution">
    <text evidence="3">The sequence shown here is derived from an EMBL/GenBank/DDBJ whole genome shotgun (WGS) entry which is preliminary data.</text>
</comment>
<keyword evidence="4" id="KW-1185">Reference proteome</keyword>
<keyword evidence="1" id="KW-0902">Two-component regulatory system</keyword>
<gene>
    <name evidence="3" type="ORF">VK792_05280</name>
</gene>
<dbReference type="SUPFAM" id="SSF47226">
    <property type="entry name" value="Histidine-containing phosphotransfer domain, HPT domain"/>
    <property type="match status" value="1"/>
</dbReference>
<evidence type="ECO:0000313" key="4">
    <source>
        <dbReference type="Proteomes" id="UP001348149"/>
    </source>
</evidence>
<dbReference type="Proteomes" id="UP001348149">
    <property type="component" value="Unassembled WGS sequence"/>
</dbReference>
<dbReference type="InterPro" id="IPR036641">
    <property type="entry name" value="HPT_dom_sf"/>
</dbReference>
<name>A0ABU6HE00_9RHOB</name>
<dbReference type="InterPro" id="IPR008207">
    <property type="entry name" value="Sig_transdc_His_kin_Hpt_dom"/>
</dbReference>
<dbReference type="Gene3D" id="1.20.120.160">
    <property type="entry name" value="HPT domain"/>
    <property type="match status" value="1"/>
</dbReference>